<dbReference type="SUPFAM" id="SSF53697">
    <property type="entry name" value="SIS domain"/>
    <property type="match status" value="1"/>
</dbReference>
<dbReference type="PANTHER" id="PTHR30514">
    <property type="entry name" value="GLUCOKINASE"/>
    <property type="match status" value="1"/>
</dbReference>
<dbReference type="SUPFAM" id="SSF46689">
    <property type="entry name" value="Homeodomain-like"/>
    <property type="match status" value="1"/>
</dbReference>
<dbReference type="InterPro" id="IPR006141">
    <property type="entry name" value="Intein_N"/>
</dbReference>
<feature type="domain" description="HTH rpiR-type" evidence="4">
    <location>
        <begin position="1"/>
        <end position="76"/>
    </location>
</feature>
<reference evidence="5 6" key="1">
    <citation type="journal article" date="2021" name="Sci. Rep.">
        <title>The distribution of antibiotic resistance genes in chicken gut microbiota commensals.</title>
        <authorList>
            <person name="Juricova H."/>
            <person name="Matiasovicova J."/>
            <person name="Kubasova T."/>
            <person name="Cejkova D."/>
            <person name="Rychlik I."/>
        </authorList>
    </citation>
    <scope>NUCLEOTIDE SEQUENCE [LARGE SCALE GENOMIC DNA]</scope>
    <source>
        <strain evidence="5 6">An773</strain>
    </source>
</reference>
<evidence type="ECO:0000313" key="6">
    <source>
        <dbReference type="Proteomes" id="UP000716906"/>
    </source>
</evidence>
<dbReference type="InterPro" id="IPR000281">
    <property type="entry name" value="HTH_RpiR"/>
</dbReference>
<accession>A0ABS2ECF7</accession>
<dbReference type="PROSITE" id="PS51071">
    <property type="entry name" value="HTH_RPIR"/>
    <property type="match status" value="1"/>
</dbReference>
<keyword evidence="2" id="KW-0238">DNA-binding</keyword>
<evidence type="ECO:0000256" key="2">
    <source>
        <dbReference type="ARBA" id="ARBA00023125"/>
    </source>
</evidence>
<evidence type="ECO:0000256" key="3">
    <source>
        <dbReference type="ARBA" id="ARBA00023163"/>
    </source>
</evidence>
<keyword evidence="6" id="KW-1185">Reference proteome</keyword>
<proteinExistence type="predicted"/>
<dbReference type="Proteomes" id="UP000716906">
    <property type="component" value="Unassembled WGS sequence"/>
</dbReference>
<sequence length="285" mass="31739">MKELRELISKTPLTKTQKIIAKYILDNSADACFMTSTEIALKLGVSESSVIRFSRSLGYEGFMDFQKNLRKDYQDKVLSISSSITIPSQRIAKRAQLTSTSDYINRHFKNAAQNLESALTSNNPASFEEAADIILTSRHKYITASRGNSSLGDYFLLYLKHMVPNVETTSSSAISPVDHLCNIAKDDCLIIFSFPRYSSEDKICAQMAKEAGAKIIVVTDKPSALLAEYATVLFTVPVDSNAFFNCMVGPQFITEAILETLSHKAKGIEKRLKKIDRYLGELGNY</sequence>
<dbReference type="InterPro" id="IPR001347">
    <property type="entry name" value="SIS_dom"/>
</dbReference>
<dbReference type="InterPro" id="IPR036388">
    <property type="entry name" value="WH-like_DNA-bd_sf"/>
</dbReference>
<keyword evidence="3" id="KW-0804">Transcription</keyword>
<evidence type="ECO:0000259" key="4">
    <source>
        <dbReference type="PROSITE" id="PS51071"/>
    </source>
</evidence>
<dbReference type="Pfam" id="PF01380">
    <property type="entry name" value="SIS"/>
    <property type="match status" value="1"/>
</dbReference>
<name>A0ABS2ECF7_9FIRM</name>
<protein>
    <submittedName>
        <fullName evidence="5">MurR/RpiR family transcriptional regulator</fullName>
    </submittedName>
</protein>
<dbReference type="Gene3D" id="1.10.10.10">
    <property type="entry name" value="Winged helix-like DNA-binding domain superfamily/Winged helix DNA-binding domain"/>
    <property type="match status" value="1"/>
</dbReference>
<dbReference type="InterPro" id="IPR035472">
    <property type="entry name" value="RpiR-like_SIS"/>
</dbReference>
<dbReference type="InterPro" id="IPR009057">
    <property type="entry name" value="Homeodomain-like_sf"/>
</dbReference>
<dbReference type="EMBL" id="JACLYY010000021">
    <property type="protein sequence ID" value="MBM6739342.1"/>
    <property type="molecule type" value="Genomic_DNA"/>
</dbReference>
<dbReference type="InterPro" id="IPR047640">
    <property type="entry name" value="RpiR-like"/>
</dbReference>
<evidence type="ECO:0000313" key="5">
    <source>
        <dbReference type="EMBL" id="MBM6739342.1"/>
    </source>
</evidence>
<comment type="caution">
    <text evidence="5">The sequence shown here is derived from an EMBL/GenBank/DDBJ whole genome shotgun (WGS) entry which is preliminary data.</text>
</comment>
<dbReference type="RefSeq" id="WP_191428788.1">
    <property type="nucleotide sequence ID" value="NZ_JACLYY010000021.1"/>
</dbReference>
<gene>
    <name evidence="5" type="ORF">H7U36_14740</name>
</gene>
<dbReference type="InterPro" id="IPR046348">
    <property type="entry name" value="SIS_dom_sf"/>
</dbReference>
<evidence type="ECO:0000256" key="1">
    <source>
        <dbReference type="ARBA" id="ARBA00023015"/>
    </source>
</evidence>
<organism evidence="5 6">
    <name type="scientific">Faecalicatena fissicatena</name>
    <dbReference type="NCBI Taxonomy" id="290055"/>
    <lineage>
        <taxon>Bacteria</taxon>
        <taxon>Bacillati</taxon>
        <taxon>Bacillota</taxon>
        <taxon>Clostridia</taxon>
        <taxon>Lachnospirales</taxon>
        <taxon>Lachnospiraceae</taxon>
        <taxon>Faecalicatena</taxon>
    </lineage>
</organism>
<dbReference type="PROSITE" id="PS50817">
    <property type="entry name" value="INTEIN_N_TER"/>
    <property type="match status" value="1"/>
</dbReference>
<dbReference type="Gene3D" id="3.40.50.10490">
    <property type="entry name" value="Glucose-6-phosphate isomerase like protein, domain 1"/>
    <property type="match status" value="1"/>
</dbReference>
<dbReference type="Pfam" id="PF01418">
    <property type="entry name" value="HTH_6"/>
    <property type="match status" value="1"/>
</dbReference>
<dbReference type="PANTHER" id="PTHR30514:SF18">
    <property type="entry name" value="RPIR-FAMILY TRANSCRIPTIONAL REGULATOR"/>
    <property type="match status" value="1"/>
</dbReference>
<dbReference type="CDD" id="cd05013">
    <property type="entry name" value="SIS_RpiR"/>
    <property type="match status" value="1"/>
</dbReference>
<keyword evidence="1" id="KW-0805">Transcription regulation</keyword>